<keyword evidence="17" id="KW-1185">Reference proteome</keyword>
<dbReference type="EC" id="4.1.99.22" evidence="3"/>
<dbReference type="InterPro" id="IPR050105">
    <property type="entry name" value="MoCo_biosynth_MoaA/MoaC"/>
</dbReference>
<dbReference type="SFLD" id="SFLDG01067">
    <property type="entry name" value="SPASM/twitch_domain_containing"/>
    <property type="match status" value="1"/>
</dbReference>
<evidence type="ECO:0000256" key="3">
    <source>
        <dbReference type="ARBA" id="ARBA00012167"/>
    </source>
</evidence>
<dbReference type="AlphaFoldDB" id="A0A8H7ZRF2"/>
<comment type="cofactor">
    <cofactor evidence="1">
        <name>[4Fe-4S] cluster</name>
        <dbReference type="ChEBI" id="CHEBI:49883"/>
    </cofactor>
</comment>
<dbReference type="SUPFAM" id="SSF102114">
    <property type="entry name" value="Radical SAM enzymes"/>
    <property type="match status" value="1"/>
</dbReference>
<dbReference type="SFLD" id="SFLDG01383">
    <property type="entry name" value="cyclic_pyranopterin_phosphate"/>
    <property type="match status" value="1"/>
</dbReference>
<dbReference type="GO" id="GO:0006777">
    <property type="term" value="P:Mo-molybdopterin cofactor biosynthetic process"/>
    <property type="evidence" value="ECO:0007669"/>
    <property type="project" value="UniProtKB-KW"/>
</dbReference>
<dbReference type="Proteomes" id="UP000673691">
    <property type="component" value="Unassembled WGS sequence"/>
</dbReference>
<dbReference type="HAMAP" id="MF_01225_B">
    <property type="entry name" value="MoaA_B"/>
    <property type="match status" value="1"/>
</dbReference>
<evidence type="ECO:0000256" key="10">
    <source>
        <dbReference type="ARBA" id="ARBA00023134"/>
    </source>
</evidence>
<evidence type="ECO:0000256" key="6">
    <source>
        <dbReference type="ARBA" id="ARBA00022723"/>
    </source>
</evidence>
<keyword evidence="12" id="KW-0456">Lyase</keyword>
<evidence type="ECO:0000256" key="4">
    <source>
        <dbReference type="ARBA" id="ARBA00022485"/>
    </source>
</evidence>
<evidence type="ECO:0000256" key="14">
    <source>
        <dbReference type="SAM" id="MobiDB-lite"/>
    </source>
</evidence>
<dbReference type="EMBL" id="JAEFCI010009354">
    <property type="protein sequence ID" value="KAG5457860.1"/>
    <property type="molecule type" value="Genomic_DNA"/>
</dbReference>
<evidence type="ECO:0000313" key="16">
    <source>
        <dbReference type="EMBL" id="KAG5457860.1"/>
    </source>
</evidence>
<evidence type="ECO:0000256" key="2">
    <source>
        <dbReference type="ARBA" id="ARBA00005046"/>
    </source>
</evidence>
<dbReference type="PANTHER" id="PTHR22960">
    <property type="entry name" value="MOLYBDOPTERIN COFACTOR SYNTHESIS PROTEIN A"/>
    <property type="match status" value="1"/>
</dbReference>
<evidence type="ECO:0000256" key="8">
    <source>
        <dbReference type="ARBA" id="ARBA00023004"/>
    </source>
</evidence>
<dbReference type="PROSITE" id="PS51918">
    <property type="entry name" value="RADICAL_SAM"/>
    <property type="match status" value="1"/>
</dbReference>
<evidence type="ECO:0000256" key="1">
    <source>
        <dbReference type="ARBA" id="ARBA00001966"/>
    </source>
</evidence>
<feature type="domain" description="Radical SAM core" evidence="15">
    <location>
        <begin position="131"/>
        <end position="363"/>
    </location>
</feature>
<feature type="region of interest" description="Disordered" evidence="14">
    <location>
        <begin position="1"/>
        <end position="58"/>
    </location>
</feature>
<reference evidence="16 17" key="1">
    <citation type="journal article" name="Sci. Rep.">
        <title>Genome-scale phylogenetic analyses confirm Olpidium as the closest living zoosporic fungus to the non-flagellated, terrestrial fungi.</title>
        <authorList>
            <person name="Chang Y."/>
            <person name="Rochon D."/>
            <person name="Sekimoto S."/>
            <person name="Wang Y."/>
            <person name="Chovatia M."/>
            <person name="Sandor L."/>
            <person name="Salamov A."/>
            <person name="Grigoriev I.V."/>
            <person name="Stajich J.E."/>
            <person name="Spatafora J.W."/>
        </authorList>
    </citation>
    <scope>NUCLEOTIDE SEQUENCE [LARGE SCALE GENOMIC DNA]</scope>
    <source>
        <strain evidence="16">S191</strain>
    </source>
</reference>
<dbReference type="NCBIfam" id="TIGR02666">
    <property type="entry name" value="moaA"/>
    <property type="match status" value="1"/>
</dbReference>
<gene>
    <name evidence="16" type="ORF">BJ554DRAFT_2019</name>
</gene>
<evidence type="ECO:0000256" key="13">
    <source>
        <dbReference type="ARBA" id="ARBA00048697"/>
    </source>
</evidence>
<dbReference type="PANTHER" id="PTHR22960:SF0">
    <property type="entry name" value="MOLYBDENUM COFACTOR BIOSYNTHESIS PROTEIN 1"/>
    <property type="match status" value="1"/>
</dbReference>
<feature type="region of interest" description="Disordered" evidence="14">
    <location>
        <begin position="91"/>
        <end position="111"/>
    </location>
</feature>
<organism evidence="16 17">
    <name type="scientific">Olpidium bornovanus</name>
    <dbReference type="NCBI Taxonomy" id="278681"/>
    <lineage>
        <taxon>Eukaryota</taxon>
        <taxon>Fungi</taxon>
        <taxon>Fungi incertae sedis</taxon>
        <taxon>Olpidiomycota</taxon>
        <taxon>Olpidiomycotina</taxon>
        <taxon>Olpidiomycetes</taxon>
        <taxon>Olpidiales</taxon>
        <taxon>Olpidiaceae</taxon>
        <taxon>Olpidium</taxon>
    </lineage>
</organism>
<comment type="catalytic activity">
    <reaction evidence="13">
        <text>GTP + AH2 + S-adenosyl-L-methionine = (8S)-3',8-cyclo-7,8-dihydroguanosine 5'-triphosphate + 5'-deoxyadenosine + L-methionine + A + H(+)</text>
        <dbReference type="Rhea" id="RHEA:49576"/>
        <dbReference type="ChEBI" id="CHEBI:13193"/>
        <dbReference type="ChEBI" id="CHEBI:15378"/>
        <dbReference type="ChEBI" id="CHEBI:17319"/>
        <dbReference type="ChEBI" id="CHEBI:17499"/>
        <dbReference type="ChEBI" id="CHEBI:37565"/>
        <dbReference type="ChEBI" id="CHEBI:57844"/>
        <dbReference type="ChEBI" id="CHEBI:59789"/>
        <dbReference type="ChEBI" id="CHEBI:131766"/>
        <dbReference type="EC" id="4.1.99.22"/>
    </reaction>
</comment>
<evidence type="ECO:0000256" key="12">
    <source>
        <dbReference type="ARBA" id="ARBA00023239"/>
    </source>
</evidence>
<keyword evidence="4" id="KW-0004">4Fe-4S</keyword>
<dbReference type="InterPro" id="IPR040064">
    <property type="entry name" value="MoaA-like"/>
</dbReference>
<dbReference type="CDD" id="cd01335">
    <property type="entry name" value="Radical_SAM"/>
    <property type="match status" value="1"/>
</dbReference>
<evidence type="ECO:0000313" key="17">
    <source>
        <dbReference type="Proteomes" id="UP000673691"/>
    </source>
</evidence>
<dbReference type="SFLD" id="SFLDG01386">
    <property type="entry name" value="main_SPASM_domain-containing"/>
    <property type="match status" value="1"/>
</dbReference>
<accession>A0A8H7ZRF2</accession>
<name>A0A8H7ZRF2_9FUNG</name>
<keyword evidence="8" id="KW-0408">Iron</keyword>
<dbReference type="InterPro" id="IPR058240">
    <property type="entry name" value="rSAM_sf"/>
</dbReference>
<dbReference type="SFLD" id="SFLDS00029">
    <property type="entry name" value="Radical_SAM"/>
    <property type="match status" value="1"/>
</dbReference>
<evidence type="ECO:0000256" key="5">
    <source>
        <dbReference type="ARBA" id="ARBA00022691"/>
    </source>
</evidence>
<dbReference type="InterPro" id="IPR013483">
    <property type="entry name" value="MoaA"/>
</dbReference>
<dbReference type="InterPro" id="IPR010505">
    <property type="entry name" value="MoaA_twitch"/>
</dbReference>
<keyword evidence="10" id="KW-0342">GTP-binding</keyword>
<comment type="caution">
    <text evidence="16">The sequence shown here is derived from an EMBL/GenBank/DDBJ whole genome shotgun (WGS) entry which is preliminary data.</text>
</comment>
<dbReference type="CDD" id="cd21117">
    <property type="entry name" value="Twitch_MoaA"/>
    <property type="match status" value="1"/>
</dbReference>
<dbReference type="InterPro" id="IPR006638">
    <property type="entry name" value="Elp3/MiaA/NifB-like_rSAM"/>
</dbReference>
<evidence type="ECO:0000256" key="11">
    <source>
        <dbReference type="ARBA" id="ARBA00023150"/>
    </source>
</evidence>
<comment type="pathway">
    <text evidence="2">Cofactor biosynthesis; molybdopterin biosynthesis.</text>
</comment>
<dbReference type="OrthoDB" id="429626at2759"/>
<dbReference type="PROSITE" id="PS01305">
    <property type="entry name" value="MOAA_NIFB_PQQE"/>
    <property type="match status" value="1"/>
</dbReference>
<dbReference type="UniPathway" id="UPA00344"/>
<dbReference type="Gene3D" id="3.20.20.70">
    <property type="entry name" value="Aldolase class I"/>
    <property type="match status" value="1"/>
</dbReference>
<keyword evidence="6" id="KW-0479">Metal-binding</keyword>
<dbReference type="GO" id="GO:0046872">
    <property type="term" value="F:metal ion binding"/>
    <property type="evidence" value="ECO:0007669"/>
    <property type="project" value="UniProtKB-KW"/>
</dbReference>
<dbReference type="InterPro" id="IPR000385">
    <property type="entry name" value="MoaA_NifB_PqqE_Fe-S-bd_CS"/>
</dbReference>
<proteinExistence type="inferred from homology"/>
<dbReference type="Pfam" id="PF04055">
    <property type="entry name" value="Radical_SAM"/>
    <property type="match status" value="1"/>
</dbReference>
<keyword evidence="5" id="KW-0949">S-adenosyl-L-methionine</keyword>
<dbReference type="InterPro" id="IPR013785">
    <property type="entry name" value="Aldolase_TIM"/>
</dbReference>
<dbReference type="SMART" id="SM00729">
    <property type="entry name" value="Elp3"/>
    <property type="match status" value="1"/>
</dbReference>
<dbReference type="GO" id="GO:0061798">
    <property type="term" value="F:GTP 3',8'-cyclase activity"/>
    <property type="evidence" value="ECO:0007669"/>
    <property type="project" value="UniProtKB-EC"/>
</dbReference>
<dbReference type="GO" id="GO:0051539">
    <property type="term" value="F:4 iron, 4 sulfur cluster binding"/>
    <property type="evidence" value="ECO:0007669"/>
    <property type="project" value="UniProtKB-KW"/>
</dbReference>
<dbReference type="Pfam" id="PF06463">
    <property type="entry name" value="Mob_synth_C"/>
    <property type="match status" value="1"/>
</dbReference>
<dbReference type="GO" id="GO:0005525">
    <property type="term" value="F:GTP binding"/>
    <property type="evidence" value="ECO:0007669"/>
    <property type="project" value="UniProtKB-KW"/>
</dbReference>
<dbReference type="GO" id="GO:0061799">
    <property type="term" value="F:cyclic pyranopterin monophosphate synthase activity"/>
    <property type="evidence" value="ECO:0007669"/>
    <property type="project" value="TreeGrafter"/>
</dbReference>
<evidence type="ECO:0000259" key="15">
    <source>
        <dbReference type="PROSITE" id="PS51918"/>
    </source>
</evidence>
<keyword evidence="9" id="KW-0411">Iron-sulfur</keyword>
<sequence length="453" mass="48825">MKWFASAARGAAAASSSGPLRPAAPPSTRRTARAAATRHTSSAPTATATTTTTIPSARTSLDAGGAAAVLWLKERARARIAAVDAERAWPGVGARPPRGSAAAKEEEEEEEEEEAAAAALRDGAAPALVDAFDRRHTYLRISVTEKCNLRCTYCMPEDGVRLSEPASLMTAEEILRIARLFVSAGVDKVRLTGGEPTVRKDIVDLVAELAKLRPAGLKTIAMTTNGVALKRMLPKLVEGGLNLVNISLDTLDPLKFQLITRRKGHDKVLECVDEAVAAGVRTKINSVVVGGVNDGEVVDFVEFTRHRPVDVRFIEYMPFDGNKWNPGKVVPYEELVRRISREYGPLARDVDETGDTSKAYRVPGFAGRLGFITSMTDHFCAGCNRLRITADGNLKVCLFGNAEVSIRDAMRGGASDAELLEIVGAAVKRKKARHAGMFELWRAPNRPMILIGG</sequence>
<dbReference type="InterPro" id="IPR007197">
    <property type="entry name" value="rSAM"/>
</dbReference>
<evidence type="ECO:0000256" key="7">
    <source>
        <dbReference type="ARBA" id="ARBA00022741"/>
    </source>
</evidence>
<evidence type="ECO:0000256" key="9">
    <source>
        <dbReference type="ARBA" id="ARBA00023014"/>
    </source>
</evidence>
<keyword evidence="11" id="KW-0501">Molybdenum cofactor biosynthesis</keyword>
<keyword evidence="7" id="KW-0547">Nucleotide-binding</keyword>
<protein>
    <recommendedName>
        <fullName evidence="3">GTP 3',8-cyclase</fullName>
        <ecNumber evidence="3">4.1.99.22</ecNumber>
    </recommendedName>
</protein>